<evidence type="ECO:0000256" key="7">
    <source>
        <dbReference type="ARBA" id="ARBA00022801"/>
    </source>
</evidence>
<evidence type="ECO:0000256" key="5">
    <source>
        <dbReference type="ARBA" id="ARBA00022676"/>
    </source>
</evidence>
<evidence type="ECO:0000256" key="14">
    <source>
        <dbReference type="ARBA" id="ARBA00049902"/>
    </source>
</evidence>
<dbReference type="Proteomes" id="UP001519287">
    <property type="component" value="Unassembled WGS sequence"/>
</dbReference>
<comment type="catalytic activity">
    <reaction evidence="14">
        <text>[GlcNAc-(1-&gt;4)-Mur2Ac(oyl-L-Ala-gamma-D-Glu-L-Lys-D-Ala-D-Ala)](n)-di-trans,octa-cis-undecaprenyl diphosphate + beta-D-GlcNAc-(1-&gt;4)-Mur2Ac(oyl-L-Ala-gamma-D-Glu-L-Lys-D-Ala-D-Ala)-di-trans,octa-cis-undecaprenyl diphosphate = [GlcNAc-(1-&gt;4)-Mur2Ac(oyl-L-Ala-gamma-D-Glu-L-Lys-D-Ala-D-Ala)](n+1)-di-trans,octa-cis-undecaprenyl diphosphate + di-trans,octa-cis-undecaprenyl diphosphate + H(+)</text>
        <dbReference type="Rhea" id="RHEA:23708"/>
        <dbReference type="Rhea" id="RHEA-COMP:9602"/>
        <dbReference type="Rhea" id="RHEA-COMP:9603"/>
        <dbReference type="ChEBI" id="CHEBI:15378"/>
        <dbReference type="ChEBI" id="CHEBI:58405"/>
        <dbReference type="ChEBI" id="CHEBI:60033"/>
        <dbReference type="ChEBI" id="CHEBI:78435"/>
        <dbReference type="EC" id="2.4.99.28"/>
    </reaction>
</comment>
<dbReference type="Gene3D" id="1.10.3810.10">
    <property type="entry name" value="Biosynthetic peptidoglycan transglycosylase-like"/>
    <property type="match status" value="1"/>
</dbReference>
<protein>
    <submittedName>
        <fullName evidence="18">Penicillin-binding protein</fullName>
    </submittedName>
</protein>
<evidence type="ECO:0000256" key="11">
    <source>
        <dbReference type="ARBA" id="ARBA00023268"/>
    </source>
</evidence>
<proteinExistence type="predicted"/>
<comment type="subcellular location">
    <subcellularLocation>
        <location evidence="1">Cell membrane</location>
    </subcellularLocation>
</comment>
<evidence type="ECO:0000259" key="16">
    <source>
        <dbReference type="Pfam" id="PF00905"/>
    </source>
</evidence>
<keyword evidence="7" id="KW-0378">Hydrolase</keyword>
<dbReference type="Pfam" id="PF00912">
    <property type="entry name" value="Transgly"/>
    <property type="match status" value="1"/>
</dbReference>
<evidence type="ECO:0000259" key="17">
    <source>
        <dbReference type="Pfam" id="PF00912"/>
    </source>
</evidence>
<sequence>MLVLLLGILGGATAFGYVSALVKSDPVRSMDTIKKQMQENAETGFAYFNDDSVIGQLRTEEDRRLIGLKDIPQVVLDAVLAIEDNDFYDHNGVDLRGLVRAVSQKVMNEDVQTGGSTITQQLARRVFLTLDRDDGRKAREILLALRLDRLMSKDEILLAYLNKIPYGSGSTGYNLYGIKAAAKGLFNINDLNEINIAQAAYLAGIPQQPSNYSAFTSTPKFDDEAFQKALVRQRLVLKRMLEEQKITEAQYQEALNFDLKASMPQPSQKAYNTYPFLMIETERQAAEILLKQQHPEADPKKNPTLYNEALKAVQNQLLRGGYQVYTTIDKTIYDSMRGIAEDKNNFAPKDPVKGTEQVGAIMLDSKTGAILGMIEGRDFFEEQLNHATQAYRQPGSTMKPIAAYIPALDSGAIQPASVIDDVPIILKDGGKGYHIPENWDNKFHGLITARRALDQSYNIPAIKLFTETVGIDKAWEFAKKLGINSIQDEDYQAQTGVIGGLKYGVSVKELTHAFAAIPNQGKYNESFMIRKITDANGKIIYEHEVKPTSVFSEQTSYLITDMMKTVIKQGTATDLKKKFKSYGKIEISGKTGSTQEDADAWFVGFSPDITVGVWIGYDQPIHKLSSKLKQTNHAKDIWASVMNMAIEKKPELFPNDKFTKPEGIVSATVSNLSGKLPSAVTKSSGHLVTDIFNSKFVPKEVDDVMVNMPIITYNGLNYIAHPETPEEFVTQKLLIKRQKSIAQLLKELGEIMKKVPAKNRKSLDRYKPLDYQDDAPSETDPRVDDGKAPNSPTTVIATKSGSQAVITFQPSTSTDVVGYRLYKSEGLGSFKRVDGNIIAGQESKFVVQTSASTIDGYYVTAVDVGGKESPPSKQAFTDGSFGEDDIPPGEDQTSPGKPDPNQGNGTENGSGNGTNNNNNGNGNGSESGGNQGTEGQGSASKPSSPAGLKAKEDGAGVMFTWSANPGKENVKQYILYYSEKEGGTYNKLGSVKNATEFYYYAITYKGFYRLTAISDSGESSPSQVYEFKG</sequence>
<dbReference type="RefSeq" id="WP_312895005.1">
    <property type="nucleotide sequence ID" value="NZ_JAGGLB010000050.1"/>
</dbReference>
<evidence type="ECO:0000256" key="13">
    <source>
        <dbReference type="ARBA" id="ARBA00034000"/>
    </source>
</evidence>
<keyword evidence="9" id="KW-0573">Peptidoglycan synthesis</keyword>
<keyword evidence="19" id="KW-1185">Reference proteome</keyword>
<organism evidence="18 19">
    <name type="scientific">Paenibacillus eucommiae</name>
    <dbReference type="NCBI Taxonomy" id="1355755"/>
    <lineage>
        <taxon>Bacteria</taxon>
        <taxon>Bacillati</taxon>
        <taxon>Bacillota</taxon>
        <taxon>Bacilli</taxon>
        <taxon>Bacillales</taxon>
        <taxon>Paenibacillaceae</taxon>
        <taxon>Paenibacillus</taxon>
    </lineage>
</organism>
<dbReference type="InterPro" id="IPR012338">
    <property type="entry name" value="Beta-lactam/transpept-like"/>
</dbReference>
<evidence type="ECO:0000256" key="15">
    <source>
        <dbReference type="SAM" id="MobiDB-lite"/>
    </source>
</evidence>
<feature type="domain" description="Glycosyl transferase family 51" evidence="17">
    <location>
        <begin position="52"/>
        <end position="240"/>
    </location>
</feature>
<evidence type="ECO:0000256" key="4">
    <source>
        <dbReference type="ARBA" id="ARBA00022670"/>
    </source>
</evidence>
<keyword evidence="11" id="KW-0511">Multifunctional enzyme</keyword>
<evidence type="ECO:0000256" key="3">
    <source>
        <dbReference type="ARBA" id="ARBA00022645"/>
    </source>
</evidence>
<evidence type="ECO:0000256" key="2">
    <source>
        <dbReference type="ARBA" id="ARBA00022475"/>
    </source>
</evidence>
<dbReference type="SUPFAM" id="SSF53955">
    <property type="entry name" value="Lysozyme-like"/>
    <property type="match status" value="1"/>
</dbReference>
<evidence type="ECO:0000256" key="1">
    <source>
        <dbReference type="ARBA" id="ARBA00004236"/>
    </source>
</evidence>
<evidence type="ECO:0000256" key="8">
    <source>
        <dbReference type="ARBA" id="ARBA00022960"/>
    </source>
</evidence>
<keyword evidence="6" id="KW-0808">Transferase</keyword>
<accession>A0ABS4J9G5</accession>
<dbReference type="CDD" id="cd00063">
    <property type="entry name" value="FN3"/>
    <property type="match status" value="1"/>
</dbReference>
<dbReference type="InterPro" id="IPR050396">
    <property type="entry name" value="Glycosyltr_51/Transpeptidase"/>
</dbReference>
<evidence type="ECO:0000256" key="6">
    <source>
        <dbReference type="ARBA" id="ARBA00022679"/>
    </source>
</evidence>
<keyword evidence="5" id="KW-0328">Glycosyltransferase</keyword>
<dbReference type="Gene3D" id="3.40.710.10">
    <property type="entry name" value="DD-peptidase/beta-lactamase superfamily"/>
    <property type="match status" value="1"/>
</dbReference>
<dbReference type="InterPro" id="IPR001460">
    <property type="entry name" value="PCN-bd_Tpept"/>
</dbReference>
<comment type="caution">
    <text evidence="18">The sequence shown here is derived from an EMBL/GenBank/DDBJ whole genome shotgun (WGS) entry which is preliminary data.</text>
</comment>
<dbReference type="InterPro" id="IPR001264">
    <property type="entry name" value="Glyco_trans_51"/>
</dbReference>
<feature type="region of interest" description="Disordered" evidence="15">
    <location>
        <begin position="763"/>
        <end position="792"/>
    </location>
</feature>
<dbReference type="PANTHER" id="PTHR32282">
    <property type="entry name" value="BINDING PROTEIN TRANSPEPTIDASE, PUTATIVE-RELATED"/>
    <property type="match status" value="1"/>
</dbReference>
<keyword evidence="8" id="KW-0133">Cell shape</keyword>
<dbReference type="Gene3D" id="2.60.40.10">
    <property type="entry name" value="Immunoglobulins"/>
    <property type="match status" value="2"/>
</dbReference>
<evidence type="ECO:0000256" key="10">
    <source>
        <dbReference type="ARBA" id="ARBA00023136"/>
    </source>
</evidence>
<evidence type="ECO:0000256" key="12">
    <source>
        <dbReference type="ARBA" id="ARBA00023316"/>
    </source>
</evidence>
<keyword evidence="2" id="KW-1003">Cell membrane</keyword>
<feature type="domain" description="Penicillin-binding protein transpeptidase" evidence="16">
    <location>
        <begin position="359"/>
        <end position="610"/>
    </location>
</feature>
<feature type="compositionally biased region" description="Gly residues" evidence="15">
    <location>
        <begin position="921"/>
        <end position="935"/>
    </location>
</feature>
<dbReference type="Pfam" id="PF00905">
    <property type="entry name" value="Transpeptidase"/>
    <property type="match status" value="1"/>
</dbReference>
<evidence type="ECO:0000313" key="19">
    <source>
        <dbReference type="Proteomes" id="UP001519287"/>
    </source>
</evidence>
<keyword evidence="12" id="KW-0961">Cell wall biogenesis/degradation</keyword>
<gene>
    <name evidence="18" type="ORF">J2Z66_008134</name>
</gene>
<evidence type="ECO:0000313" key="18">
    <source>
        <dbReference type="EMBL" id="MBP1996486.1"/>
    </source>
</evidence>
<dbReference type="SUPFAM" id="SSF56601">
    <property type="entry name" value="beta-lactamase/transpeptidase-like"/>
    <property type="match status" value="1"/>
</dbReference>
<dbReference type="SUPFAM" id="SSF49265">
    <property type="entry name" value="Fibronectin type III"/>
    <property type="match status" value="1"/>
</dbReference>
<keyword evidence="3" id="KW-0121">Carboxypeptidase</keyword>
<feature type="region of interest" description="Disordered" evidence="15">
    <location>
        <begin position="865"/>
        <end position="950"/>
    </location>
</feature>
<name>A0ABS4J9G5_9BACL</name>
<dbReference type="InterPro" id="IPR013783">
    <property type="entry name" value="Ig-like_fold"/>
</dbReference>
<keyword evidence="4" id="KW-0645">Protease</keyword>
<keyword evidence="10" id="KW-0472">Membrane</keyword>
<dbReference type="EMBL" id="JAGGLB010000050">
    <property type="protein sequence ID" value="MBP1996486.1"/>
    <property type="molecule type" value="Genomic_DNA"/>
</dbReference>
<dbReference type="PANTHER" id="PTHR32282:SF11">
    <property type="entry name" value="PENICILLIN-BINDING PROTEIN 1B"/>
    <property type="match status" value="1"/>
</dbReference>
<comment type="catalytic activity">
    <reaction evidence="13">
        <text>Preferential cleavage: (Ac)2-L-Lys-D-Ala-|-D-Ala. Also transpeptidation of peptidyl-alanyl moieties that are N-acyl substituents of D-alanine.</text>
        <dbReference type="EC" id="3.4.16.4"/>
    </reaction>
</comment>
<dbReference type="InterPro" id="IPR003961">
    <property type="entry name" value="FN3_dom"/>
</dbReference>
<dbReference type="InterPro" id="IPR036950">
    <property type="entry name" value="PBP_transglycosylase"/>
</dbReference>
<reference evidence="18 19" key="1">
    <citation type="submission" date="2021-03" db="EMBL/GenBank/DDBJ databases">
        <title>Genomic Encyclopedia of Type Strains, Phase IV (KMG-IV): sequencing the most valuable type-strain genomes for metagenomic binning, comparative biology and taxonomic classification.</title>
        <authorList>
            <person name="Goeker M."/>
        </authorList>
    </citation>
    <scope>NUCLEOTIDE SEQUENCE [LARGE SCALE GENOMIC DNA]</scope>
    <source>
        <strain evidence="18 19">DSM 26048</strain>
    </source>
</reference>
<dbReference type="InterPro" id="IPR023346">
    <property type="entry name" value="Lysozyme-like_dom_sf"/>
</dbReference>
<dbReference type="InterPro" id="IPR036116">
    <property type="entry name" value="FN3_sf"/>
</dbReference>
<evidence type="ECO:0000256" key="9">
    <source>
        <dbReference type="ARBA" id="ARBA00022984"/>
    </source>
</evidence>